<dbReference type="RefSeq" id="WP_272090027.1">
    <property type="nucleotide sequence ID" value="NZ_JAQNDL010000003.1"/>
</dbReference>
<name>A0ABT5E856_9BACT</name>
<reference evidence="2 3" key="1">
    <citation type="submission" date="2022-11" db="EMBL/GenBank/DDBJ databases">
        <title>Minimal conservation of predation-associated metabolite biosynthetic gene clusters underscores biosynthetic potential of Myxococcota including descriptions for ten novel species: Archangium lansinium sp. nov., Myxococcus landrumus sp. nov., Nannocystis bai.</title>
        <authorList>
            <person name="Ahearne A."/>
            <person name="Stevens C."/>
            <person name="Dowd S."/>
        </authorList>
    </citation>
    <scope>NUCLEOTIDE SEQUENCE [LARGE SCALE GENOMIC DNA]</scope>
    <source>
        <strain evidence="2 3">BB15-2</strain>
    </source>
</reference>
<evidence type="ECO:0000313" key="3">
    <source>
        <dbReference type="Proteomes" id="UP001221686"/>
    </source>
</evidence>
<organism evidence="2 3">
    <name type="scientific">Nannocystis bainbridge</name>
    <dbReference type="NCBI Taxonomy" id="2995303"/>
    <lineage>
        <taxon>Bacteria</taxon>
        <taxon>Pseudomonadati</taxon>
        <taxon>Myxococcota</taxon>
        <taxon>Polyangia</taxon>
        <taxon>Nannocystales</taxon>
        <taxon>Nannocystaceae</taxon>
        <taxon>Nannocystis</taxon>
    </lineage>
</organism>
<keyword evidence="3" id="KW-1185">Reference proteome</keyword>
<comment type="caution">
    <text evidence="2">The sequence shown here is derived from an EMBL/GenBank/DDBJ whole genome shotgun (WGS) entry which is preliminary data.</text>
</comment>
<evidence type="ECO:0000256" key="1">
    <source>
        <dbReference type="SAM" id="Phobius"/>
    </source>
</evidence>
<feature type="transmembrane region" description="Helical" evidence="1">
    <location>
        <begin position="21"/>
        <end position="43"/>
    </location>
</feature>
<keyword evidence="1" id="KW-1133">Transmembrane helix</keyword>
<evidence type="ECO:0000313" key="2">
    <source>
        <dbReference type="EMBL" id="MDC0721524.1"/>
    </source>
</evidence>
<gene>
    <name evidence="2" type="ORF">POL25_31745</name>
</gene>
<sequence length="120" mass="13133">MSEARRECEDLTDHRRGLRSAGGIVLLLLIAAFIVAGAAARVFGPAPSEGREGALPIDPLRRLRAGAEAEWSARAHAWQWLDPGHKVAQIPVERAADLMLERGFPIRRRPAGPVTARTWP</sequence>
<keyword evidence="1" id="KW-0472">Membrane</keyword>
<protein>
    <submittedName>
        <fullName evidence="2">Uncharacterized protein</fullName>
    </submittedName>
</protein>
<dbReference type="Proteomes" id="UP001221686">
    <property type="component" value="Unassembled WGS sequence"/>
</dbReference>
<dbReference type="EMBL" id="JAQNDL010000003">
    <property type="protein sequence ID" value="MDC0721524.1"/>
    <property type="molecule type" value="Genomic_DNA"/>
</dbReference>
<accession>A0ABT5E856</accession>
<keyword evidence="1" id="KW-0812">Transmembrane</keyword>
<proteinExistence type="predicted"/>